<dbReference type="InterPro" id="IPR057244">
    <property type="entry name" value="GAIN_B"/>
</dbReference>
<reference evidence="11" key="3">
    <citation type="submission" date="2025-09" db="UniProtKB">
        <authorList>
            <consortium name="Ensembl"/>
        </authorList>
    </citation>
    <scope>IDENTIFICATION</scope>
</reference>
<dbReference type="PANTHER" id="PTHR45813:SF4">
    <property type="entry name" value="ADHESION G PROTEIN-COUPLED RECEPTOR F5"/>
    <property type="match status" value="1"/>
</dbReference>
<dbReference type="Proteomes" id="UP000694620">
    <property type="component" value="Chromosome 3"/>
</dbReference>
<dbReference type="GeneTree" id="ENSGT00940000154603"/>
<keyword evidence="5 8" id="KW-0472">Membrane</keyword>
<comment type="similarity">
    <text evidence="2">Belongs to the G-protein coupled receptor 2 family. Adhesion G-protein coupled receptor (ADGR) subfamily.</text>
</comment>
<reference evidence="11" key="1">
    <citation type="submission" date="2021-06" db="EMBL/GenBank/DDBJ databases">
        <authorList>
            <consortium name="Wellcome Sanger Institute Data Sharing"/>
        </authorList>
    </citation>
    <scope>NUCLEOTIDE SEQUENCE [LARGE SCALE GENOMIC DNA]</scope>
</reference>
<proteinExistence type="inferred from homology"/>
<feature type="domain" description="G-protein coupled receptors family 2 profile 2" evidence="10">
    <location>
        <begin position="131"/>
        <end position="346"/>
    </location>
</feature>
<evidence type="ECO:0000256" key="3">
    <source>
        <dbReference type="ARBA" id="ARBA00022692"/>
    </source>
</evidence>
<evidence type="ECO:0000313" key="12">
    <source>
        <dbReference type="Proteomes" id="UP000694620"/>
    </source>
</evidence>
<evidence type="ECO:0000256" key="2">
    <source>
        <dbReference type="ARBA" id="ARBA00007343"/>
    </source>
</evidence>
<dbReference type="GO" id="GO:0007166">
    <property type="term" value="P:cell surface receptor signaling pathway"/>
    <property type="evidence" value="ECO:0007669"/>
    <property type="project" value="InterPro"/>
</dbReference>
<dbReference type="InterPro" id="IPR017981">
    <property type="entry name" value="GPCR_2-like_7TM"/>
</dbReference>
<accession>A0A8C4S8A1</accession>
<dbReference type="Gene3D" id="2.60.220.50">
    <property type="match status" value="1"/>
</dbReference>
<feature type="transmembrane region" description="Helical" evidence="8">
    <location>
        <begin position="205"/>
        <end position="230"/>
    </location>
</feature>
<dbReference type="FunFam" id="1.20.1070.10:FF:000058">
    <property type="entry name" value="Adhesion G protein-coupled receptor F5"/>
    <property type="match status" value="1"/>
</dbReference>
<keyword evidence="3 8" id="KW-0812">Transmembrane</keyword>
<dbReference type="GO" id="GO:0007189">
    <property type="term" value="P:adenylate cyclase-activating G protein-coupled receptor signaling pathway"/>
    <property type="evidence" value="ECO:0007669"/>
    <property type="project" value="TreeGrafter"/>
</dbReference>
<dbReference type="GO" id="GO:0004930">
    <property type="term" value="F:G protein-coupled receptor activity"/>
    <property type="evidence" value="ECO:0007669"/>
    <property type="project" value="InterPro"/>
</dbReference>
<dbReference type="Pfam" id="PF00002">
    <property type="entry name" value="7tm_2"/>
    <property type="match status" value="1"/>
</dbReference>
<evidence type="ECO:0000256" key="6">
    <source>
        <dbReference type="ARBA" id="ARBA00023157"/>
    </source>
</evidence>
<dbReference type="InterPro" id="IPR046338">
    <property type="entry name" value="GAIN_dom_sf"/>
</dbReference>
<feature type="domain" description="GAIN-B" evidence="9">
    <location>
        <begin position="1"/>
        <end position="126"/>
    </location>
</feature>
<dbReference type="PRINTS" id="PR00249">
    <property type="entry name" value="GPCRSECRETIN"/>
</dbReference>
<dbReference type="GO" id="GO:0016020">
    <property type="term" value="C:membrane"/>
    <property type="evidence" value="ECO:0007669"/>
    <property type="project" value="UniProtKB-SubCell"/>
</dbReference>
<dbReference type="PROSITE" id="PS50221">
    <property type="entry name" value="GAIN_B"/>
    <property type="match status" value="1"/>
</dbReference>
<evidence type="ECO:0000259" key="10">
    <source>
        <dbReference type="PROSITE" id="PS50261"/>
    </source>
</evidence>
<feature type="transmembrane region" description="Helical" evidence="8">
    <location>
        <begin position="172"/>
        <end position="193"/>
    </location>
</feature>
<organism evidence="11 12">
    <name type="scientific">Erpetoichthys calabaricus</name>
    <name type="common">Rope fish</name>
    <name type="synonym">Calamoichthys calabaricus</name>
    <dbReference type="NCBI Taxonomy" id="27687"/>
    <lineage>
        <taxon>Eukaryota</taxon>
        <taxon>Metazoa</taxon>
        <taxon>Chordata</taxon>
        <taxon>Craniata</taxon>
        <taxon>Vertebrata</taxon>
        <taxon>Euteleostomi</taxon>
        <taxon>Actinopterygii</taxon>
        <taxon>Polypteriformes</taxon>
        <taxon>Polypteridae</taxon>
        <taxon>Erpetoichthys</taxon>
    </lineage>
</organism>
<feature type="transmembrane region" description="Helical" evidence="8">
    <location>
        <begin position="330"/>
        <end position="353"/>
    </location>
</feature>
<dbReference type="PROSITE" id="PS50261">
    <property type="entry name" value="G_PROTEIN_RECEP_F2_4"/>
    <property type="match status" value="1"/>
</dbReference>
<evidence type="ECO:0000256" key="1">
    <source>
        <dbReference type="ARBA" id="ARBA00004141"/>
    </source>
</evidence>
<dbReference type="Pfam" id="PF01825">
    <property type="entry name" value="GPS"/>
    <property type="match status" value="1"/>
</dbReference>
<dbReference type="SMART" id="SM00303">
    <property type="entry name" value="GPS"/>
    <property type="match status" value="1"/>
</dbReference>
<comment type="subcellular location">
    <subcellularLocation>
        <location evidence="1">Membrane</location>
        <topology evidence="1">Multi-pass membrane protein</topology>
    </subcellularLocation>
</comment>
<name>A0A8C4S8A1_ERPCA</name>
<keyword evidence="4 8" id="KW-1133">Transmembrane helix</keyword>
<feature type="transmembrane region" description="Helical" evidence="8">
    <location>
        <begin position="242"/>
        <end position="265"/>
    </location>
</feature>
<dbReference type="Gene3D" id="1.20.1070.10">
    <property type="entry name" value="Rhodopsin 7-helix transmembrane proteins"/>
    <property type="match status" value="1"/>
</dbReference>
<evidence type="ECO:0000256" key="5">
    <source>
        <dbReference type="ARBA" id="ARBA00023136"/>
    </source>
</evidence>
<dbReference type="InterPro" id="IPR051587">
    <property type="entry name" value="Adhesion_GPCR"/>
</dbReference>
<evidence type="ECO:0000259" key="9">
    <source>
        <dbReference type="PROSITE" id="PS50221"/>
    </source>
</evidence>
<dbReference type="AlphaFoldDB" id="A0A8C4S8A1"/>
<keyword evidence="6" id="KW-1015">Disulfide bond</keyword>
<dbReference type="Ensembl" id="ENSECRT00000013144.1">
    <property type="protein sequence ID" value="ENSECRP00000012923.1"/>
    <property type="gene ID" value="ENSECRG00000008632.1"/>
</dbReference>
<evidence type="ECO:0000313" key="11">
    <source>
        <dbReference type="Ensembl" id="ENSECRP00000012923.1"/>
    </source>
</evidence>
<reference evidence="11" key="2">
    <citation type="submission" date="2025-08" db="UniProtKB">
        <authorList>
            <consortium name="Ensembl"/>
        </authorList>
    </citation>
    <scope>IDENTIFICATION</scope>
</reference>
<feature type="transmembrane region" description="Helical" evidence="8">
    <location>
        <begin position="285"/>
        <end position="309"/>
    </location>
</feature>
<dbReference type="InterPro" id="IPR000832">
    <property type="entry name" value="GPCR_2_secretin-like"/>
</dbReference>
<evidence type="ECO:0000256" key="4">
    <source>
        <dbReference type="ARBA" id="ARBA00022989"/>
    </source>
</evidence>
<dbReference type="InterPro" id="IPR000203">
    <property type="entry name" value="GPS"/>
</dbReference>
<dbReference type="PANTHER" id="PTHR45813">
    <property type="entry name" value="IG-LIKE DOMAIN-CONTAINING PROTEIN"/>
    <property type="match status" value="1"/>
</dbReference>
<evidence type="ECO:0008006" key="13">
    <source>
        <dbReference type="Google" id="ProtNLM"/>
    </source>
</evidence>
<evidence type="ECO:0000256" key="8">
    <source>
        <dbReference type="SAM" id="Phobius"/>
    </source>
</evidence>
<keyword evidence="7" id="KW-0325">Glycoprotein</keyword>
<evidence type="ECO:0000256" key="7">
    <source>
        <dbReference type="ARBA" id="ARBA00023180"/>
    </source>
</evidence>
<protein>
    <recommendedName>
        <fullName evidence="13">Adhesion G protein-coupled receptor F5</fullName>
    </recommendedName>
</protein>
<sequence length="461" mass="51296">VLVWILTSSHTHKFINIKINAAIVSIAYLTLSQILPNRSSSNSSVNSIIMTTTVTNGNIYNISLTFQKSQESWVDPLCVFWNFSLFNNNGGWDASGCKAQSLGNSIVCVCEHLTTFSVLMSPETDFSSPVLDNITYVGLAISMASLILCLIIEGIVWHYVTKNKTSYIRHISIINIAFSLLMADTWFIIGAAIDKSIPACSAVTFFTHFFYLSLFFWMLSLALLLLFRIVMVFKDIPKSHMMAIAFSLGYGCPLIIAVVTIAVTAPKDQYKRSNACWLSWENSMALLAFVIPALIIIAFNLITLCVVIFMLLRRTVGDNPKSDERNTLKVVARSIGILTPLLGLTWGFGIGTVVAPKNIGINMVFTILNALQVIQNRTEGIGKRWRLLKGKTGSEIKGVGLMKVFSHRLEPGRDITGTRASNFFFHRLGPGSDFKRARWNLLRIICRKGRKRVSAGTVVRY</sequence>
<feature type="transmembrane region" description="Helical" evidence="8">
    <location>
        <begin position="136"/>
        <end position="160"/>
    </location>
</feature>
<keyword evidence="12" id="KW-1185">Reference proteome</keyword>